<dbReference type="InterPro" id="IPR058627">
    <property type="entry name" value="MdtA-like_C"/>
</dbReference>
<dbReference type="Proteomes" id="UP000244892">
    <property type="component" value="Chromosome"/>
</dbReference>
<dbReference type="GO" id="GO:0015562">
    <property type="term" value="F:efflux transmembrane transporter activity"/>
    <property type="evidence" value="ECO:0007669"/>
    <property type="project" value="TreeGrafter"/>
</dbReference>
<dbReference type="GO" id="GO:1990281">
    <property type="term" value="C:efflux pump complex"/>
    <property type="evidence" value="ECO:0007669"/>
    <property type="project" value="TreeGrafter"/>
</dbReference>
<name>A0A2U8FW87_9BURK</name>
<reference evidence="6 7" key="1">
    <citation type="submission" date="2018-05" db="EMBL/GenBank/DDBJ databases">
        <title>complete genome sequence of Aquabacterium olei NBRC 110486.</title>
        <authorList>
            <person name="Tang B."/>
            <person name="Chang J."/>
            <person name="Zhang L."/>
            <person name="Yang H."/>
        </authorList>
    </citation>
    <scope>NUCLEOTIDE SEQUENCE [LARGE SCALE GENOMIC DNA]</scope>
    <source>
        <strain evidence="6 7">NBRC 110486</strain>
    </source>
</reference>
<dbReference type="InterPro" id="IPR058792">
    <property type="entry name" value="Beta-barrel_RND_2"/>
</dbReference>
<evidence type="ECO:0000256" key="1">
    <source>
        <dbReference type="ARBA" id="ARBA00009477"/>
    </source>
</evidence>
<dbReference type="Gene3D" id="2.40.50.100">
    <property type="match status" value="1"/>
</dbReference>
<dbReference type="Gene3D" id="2.40.30.170">
    <property type="match status" value="1"/>
</dbReference>
<dbReference type="Gene3D" id="2.40.420.20">
    <property type="match status" value="1"/>
</dbReference>
<feature type="domain" description="CusB-like beta-barrel" evidence="3">
    <location>
        <begin position="212"/>
        <end position="284"/>
    </location>
</feature>
<organism evidence="6 7">
    <name type="scientific">Aquabacterium olei</name>
    <dbReference type="NCBI Taxonomy" id="1296669"/>
    <lineage>
        <taxon>Bacteria</taxon>
        <taxon>Pseudomonadati</taxon>
        <taxon>Pseudomonadota</taxon>
        <taxon>Betaproteobacteria</taxon>
        <taxon>Burkholderiales</taxon>
        <taxon>Aquabacterium</taxon>
    </lineage>
</organism>
<dbReference type="InterPro" id="IPR058647">
    <property type="entry name" value="BSH_CzcB-like"/>
</dbReference>
<keyword evidence="7" id="KW-1185">Reference proteome</keyword>
<proteinExistence type="inferred from homology"/>
<comment type="similarity">
    <text evidence="1">Belongs to the membrane fusion protein (MFP) (TC 8.A.1) family.</text>
</comment>
<dbReference type="NCBIfam" id="TIGR01730">
    <property type="entry name" value="RND_mfp"/>
    <property type="match status" value="1"/>
</dbReference>
<sequence length="378" mass="40434">MLAVLLLAGGARTWVNAEQARAVRAGTEAAAVRSVLFIRPEVARGERTLTLPATLRGRQEAAIHARTNGYVKAWKKDIGDRVKQGEVLALIDTPEVDQDLAQTRATLQQIQARLELTRTSLARWESLRGSNAVSQQELDERRSAFQAAQADLAAARASVQRLEALQQFGRIVAPFDAVVVRRHVEVGALVAAGSATANRELYYLAQDDVLRLTVAVPQSHLDGVKVGQSVSLRLLERPPLKLAGMVRRVAGGIDAATRSAQVEVEVPNAGGQLKPGGYVEVGLELAGAGPTLFVPPTAVQFRQDGPRVAVLNEDQSLSLRPVKLGRDLGRSVEVIEGLSADEAVVLNPPDTVQAGERVRASEAPKEAPKDGPKSARKG</sequence>
<feature type="domain" description="CzcB-like barrel-sandwich hybrid" evidence="5">
    <location>
        <begin position="60"/>
        <end position="193"/>
    </location>
</feature>
<dbReference type="PANTHER" id="PTHR30469">
    <property type="entry name" value="MULTIDRUG RESISTANCE PROTEIN MDTA"/>
    <property type="match status" value="1"/>
</dbReference>
<dbReference type="AlphaFoldDB" id="A0A2U8FW87"/>
<accession>A0A2U8FW87</accession>
<evidence type="ECO:0000313" key="7">
    <source>
        <dbReference type="Proteomes" id="UP000244892"/>
    </source>
</evidence>
<dbReference type="InterPro" id="IPR006143">
    <property type="entry name" value="RND_pump_MFP"/>
</dbReference>
<evidence type="ECO:0000259" key="5">
    <source>
        <dbReference type="Pfam" id="PF25973"/>
    </source>
</evidence>
<feature type="compositionally biased region" description="Basic and acidic residues" evidence="2">
    <location>
        <begin position="356"/>
        <end position="378"/>
    </location>
</feature>
<dbReference type="KEGG" id="aon:DEH84_14690"/>
<dbReference type="Pfam" id="PF25973">
    <property type="entry name" value="BSH_CzcB"/>
    <property type="match status" value="1"/>
</dbReference>
<protein>
    <submittedName>
        <fullName evidence="6">Efflux transporter periplasmic adaptor subunit</fullName>
    </submittedName>
</protein>
<dbReference type="PANTHER" id="PTHR30469:SF37">
    <property type="entry name" value="RAGD PROTEIN"/>
    <property type="match status" value="1"/>
</dbReference>
<dbReference type="Gene3D" id="1.10.287.470">
    <property type="entry name" value="Helix hairpin bin"/>
    <property type="match status" value="1"/>
</dbReference>
<dbReference type="Pfam" id="PF25954">
    <property type="entry name" value="Beta-barrel_RND_2"/>
    <property type="match status" value="1"/>
</dbReference>
<evidence type="ECO:0000259" key="4">
    <source>
        <dbReference type="Pfam" id="PF25967"/>
    </source>
</evidence>
<evidence type="ECO:0000259" key="3">
    <source>
        <dbReference type="Pfam" id="PF25954"/>
    </source>
</evidence>
<feature type="domain" description="Multidrug resistance protein MdtA-like C-terminal permuted SH3" evidence="4">
    <location>
        <begin position="292"/>
        <end position="346"/>
    </location>
</feature>
<evidence type="ECO:0000256" key="2">
    <source>
        <dbReference type="SAM" id="MobiDB-lite"/>
    </source>
</evidence>
<evidence type="ECO:0000313" key="6">
    <source>
        <dbReference type="EMBL" id="AWI55303.1"/>
    </source>
</evidence>
<feature type="region of interest" description="Disordered" evidence="2">
    <location>
        <begin position="346"/>
        <end position="378"/>
    </location>
</feature>
<gene>
    <name evidence="6" type="ORF">DEH84_14690</name>
</gene>
<dbReference type="OrthoDB" id="9806939at2"/>
<dbReference type="SUPFAM" id="SSF111369">
    <property type="entry name" value="HlyD-like secretion proteins"/>
    <property type="match status" value="1"/>
</dbReference>
<dbReference type="EMBL" id="CP029210">
    <property type="protein sequence ID" value="AWI55303.1"/>
    <property type="molecule type" value="Genomic_DNA"/>
</dbReference>
<dbReference type="Pfam" id="PF25967">
    <property type="entry name" value="RND-MFP_C"/>
    <property type="match status" value="1"/>
</dbReference>